<reference evidence="1 2" key="1">
    <citation type="submission" date="2020-10" db="EMBL/GenBank/DDBJ databases">
        <title>The Coptis chinensis genome and diversification of protoberbering-type alkaloids.</title>
        <authorList>
            <person name="Wang B."/>
            <person name="Shu S."/>
            <person name="Song C."/>
            <person name="Liu Y."/>
        </authorList>
    </citation>
    <scope>NUCLEOTIDE SEQUENCE [LARGE SCALE GENOMIC DNA]</scope>
    <source>
        <strain evidence="1">HL-2020</strain>
        <tissue evidence="1">Leaf</tissue>
    </source>
</reference>
<proteinExistence type="predicted"/>
<dbReference type="AlphaFoldDB" id="A0A835H0A9"/>
<sequence length="138" mass="14706">MATKHWVGVIGNLVHSSPNIKKDVLVAGALQPVIGLLRSVCVVEMLQSPDTQLREMSASALGRLAQVVVNLVGFLLQGVWSLLAGQDDVGLVYNLSNGLNPQSSITLTSSHLVRLKSSLCRGKVYILNNLALPVSLLP</sequence>
<organism evidence="1 2">
    <name type="scientific">Coptis chinensis</name>
    <dbReference type="NCBI Taxonomy" id="261450"/>
    <lineage>
        <taxon>Eukaryota</taxon>
        <taxon>Viridiplantae</taxon>
        <taxon>Streptophyta</taxon>
        <taxon>Embryophyta</taxon>
        <taxon>Tracheophyta</taxon>
        <taxon>Spermatophyta</taxon>
        <taxon>Magnoliopsida</taxon>
        <taxon>Ranunculales</taxon>
        <taxon>Ranunculaceae</taxon>
        <taxon>Coptidoideae</taxon>
        <taxon>Coptis</taxon>
    </lineage>
</organism>
<name>A0A835H0A9_9MAGN</name>
<protein>
    <submittedName>
        <fullName evidence="1">Uncharacterized protein</fullName>
    </submittedName>
</protein>
<accession>A0A835H0A9</accession>
<comment type="caution">
    <text evidence="1">The sequence shown here is derived from an EMBL/GenBank/DDBJ whole genome shotgun (WGS) entry which is preliminary data.</text>
</comment>
<keyword evidence="2" id="KW-1185">Reference proteome</keyword>
<dbReference type="PANTHER" id="PTHR46710">
    <property type="entry name" value="ARM REPEAT PROTEIN INTERACTING WITH ABF2"/>
    <property type="match status" value="1"/>
</dbReference>
<evidence type="ECO:0000313" key="1">
    <source>
        <dbReference type="EMBL" id="KAF9590714.1"/>
    </source>
</evidence>
<dbReference type="OrthoDB" id="7537227at2759"/>
<dbReference type="Gene3D" id="1.25.10.10">
    <property type="entry name" value="Leucine-rich Repeat Variant"/>
    <property type="match status" value="1"/>
</dbReference>
<dbReference type="InterPro" id="IPR011989">
    <property type="entry name" value="ARM-like"/>
</dbReference>
<dbReference type="EMBL" id="JADFTS010000009">
    <property type="protein sequence ID" value="KAF9590714.1"/>
    <property type="molecule type" value="Genomic_DNA"/>
</dbReference>
<dbReference type="Proteomes" id="UP000631114">
    <property type="component" value="Unassembled WGS sequence"/>
</dbReference>
<dbReference type="InterPro" id="IPR016024">
    <property type="entry name" value="ARM-type_fold"/>
</dbReference>
<evidence type="ECO:0000313" key="2">
    <source>
        <dbReference type="Proteomes" id="UP000631114"/>
    </source>
</evidence>
<dbReference type="InterPro" id="IPR044282">
    <property type="entry name" value="ABAP1/ARIA"/>
</dbReference>
<gene>
    <name evidence="1" type="ORF">IFM89_036838</name>
</gene>
<dbReference type="PANTHER" id="PTHR46710:SF1">
    <property type="entry name" value="ARM REPEAT PROTEIN INTERACTING WITH ABF2"/>
    <property type="match status" value="1"/>
</dbReference>
<dbReference type="SUPFAM" id="SSF48371">
    <property type="entry name" value="ARM repeat"/>
    <property type="match status" value="1"/>
</dbReference>